<sequence precursor="true">MRAAILNGRVVMLTALKLSAPAIAALALVSCINRPPEVTPPNAEALNPAAATRLRESWDKDVAPFTTATPSAETLWQIYSLLPVTKVTAEEMPNLEQHLEQAGPRGIVEMTSVTSHDLGETERNLLSRWVEKGGILWMRGDCSFESAFGIRWLALPKKDAPDVLLARVVNLASDHQEIPYHPLNIGVYRVRMVRHGYYIPHSDYAKEAFRTVFRESGLAVFGELPLGKGYFVFDGSRGDKRRKAPFDGLYGFDAGTFWLNFFRRYTELEDRIVEMTADDGPES</sequence>
<dbReference type="EMBL" id="CP010904">
    <property type="protein sequence ID" value="AKJ63886.1"/>
    <property type="molecule type" value="Genomic_DNA"/>
</dbReference>
<feature type="chain" id="PRO_5005183889" description="DUF4159 domain-containing protein" evidence="1">
    <location>
        <begin position="25"/>
        <end position="283"/>
    </location>
</feature>
<keyword evidence="1" id="KW-0732">Signal</keyword>
<dbReference type="KEGG" id="vbl:L21SP4_00617"/>
<dbReference type="AlphaFoldDB" id="A0A0G3EBQ3"/>
<evidence type="ECO:0000313" key="2">
    <source>
        <dbReference type="EMBL" id="AKJ63886.1"/>
    </source>
</evidence>
<evidence type="ECO:0000256" key="1">
    <source>
        <dbReference type="SAM" id="SignalP"/>
    </source>
</evidence>
<gene>
    <name evidence="2" type="ORF">L21SP4_00617</name>
</gene>
<dbReference type="STRING" id="1307763.L21SP4_00617"/>
<organism evidence="2 3">
    <name type="scientific">Kiritimatiella glycovorans</name>
    <dbReference type="NCBI Taxonomy" id="1307763"/>
    <lineage>
        <taxon>Bacteria</taxon>
        <taxon>Pseudomonadati</taxon>
        <taxon>Kiritimatiellota</taxon>
        <taxon>Kiritimatiellia</taxon>
        <taxon>Kiritimatiellales</taxon>
        <taxon>Kiritimatiellaceae</taxon>
        <taxon>Kiritimatiella</taxon>
    </lineage>
</organism>
<dbReference type="PROSITE" id="PS51257">
    <property type="entry name" value="PROKAR_LIPOPROTEIN"/>
    <property type="match status" value="1"/>
</dbReference>
<protein>
    <recommendedName>
        <fullName evidence="4">DUF4159 domain-containing protein</fullName>
    </recommendedName>
</protein>
<accession>A0A0G3EBQ3</accession>
<proteinExistence type="predicted"/>
<feature type="signal peptide" evidence="1">
    <location>
        <begin position="1"/>
        <end position="24"/>
    </location>
</feature>
<name>A0A0G3EBQ3_9BACT</name>
<evidence type="ECO:0008006" key="4">
    <source>
        <dbReference type="Google" id="ProtNLM"/>
    </source>
</evidence>
<reference evidence="3" key="1">
    <citation type="submission" date="2015-02" db="EMBL/GenBank/DDBJ databases">
        <title>Description and complete genome sequence of the first cultured representative of the subdivision 5 of the Verrucomicrobia phylum.</title>
        <authorList>
            <person name="Spring S."/>
            <person name="Bunk B."/>
            <person name="Sproer C."/>
            <person name="Klenk H.-P."/>
        </authorList>
    </citation>
    <scope>NUCLEOTIDE SEQUENCE [LARGE SCALE GENOMIC DNA]</scope>
    <source>
        <strain evidence="3">L21-Fru-AB</strain>
    </source>
</reference>
<evidence type="ECO:0000313" key="3">
    <source>
        <dbReference type="Proteomes" id="UP000035268"/>
    </source>
</evidence>
<dbReference type="Proteomes" id="UP000035268">
    <property type="component" value="Chromosome"/>
</dbReference>
<keyword evidence="3" id="KW-1185">Reference proteome</keyword>
<reference evidence="2 3" key="2">
    <citation type="journal article" date="2016" name="ISME J.">
        <title>Characterization of the first cultured representative of Verrucomicrobia subdivision 5 indicates the proposal of a novel phylum.</title>
        <authorList>
            <person name="Spring S."/>
            <person name="Bunk B."/>
            <person name="Sproer C."/>
            <person name="Schumann P."/>
            <person name="Rohde M."/>
            <person name="Tindall B.J."/>
            <person name="Klenk H.P."/>
        </authorList>
    </citation>
    <scope>NUCLEOTIDE SEQUENCE [LARGE SCALE GENOMIC DNA]</scope>
    <source>
        <strain evidence="2 3">L21-Fru-AB</strain>
    </source>
</reference>